<proteinExistence type="predicted"/>
<accession>A0A8H8BUF7</accession>
<evidence type="ECO:0000313" key="4">
    <source>
        <dbReference type="Proteomes" id="UP000664132"/>
    </source>
</evidence>
<reference evidence="3" key="1">
    <citation type="submission" date="2021-02" db="EMBL/GenBank/DDBJ databases">
        <title>Genome sequence Cadophora malorum strain M34.</title>
        <authorList>
            <person name="Stefanovic E."/>
            <person name="Vu D."/>
            <person name="Scully C."/>
            <person name="Dijksterhuis J."/>
            <person name="Roader J."/>
            <person name="Houbraken J."/>
        </authorList>
    </citation>
    <scope>NUCLEOTIDE SEQUENCE</scope>
    <source>
        <strain evidence="3">M34</strain>
    </source>
</reference>
<dbReference type="InterPro" id="IPR057678">
    <property type="entry name" value="DUF7918"/>
</dbReference>
<dbReference type="Pfam" id="PF25534">
    <property type="entry name" value="DUF7918"/>
    <property type="match status" value="1"/>
</dbReference>
<dbReference type="PANTHER" id="PTHR36223:SF1">
    <property type="entry name" value="TRANSCRIPTION ELONGATION FACTOR EAF N-TERMINAL DOMAIN-CONTAINING PROTEIN"/>
    <property type="match status" value="1"/>
</dbReference>
<feature type="domain" description="DUF7918" evidence="2">
    <location>
        <begin position="9"/>
        <end position="89"/>
    </location>
</feature>
<dbReference type="AlphaFoldDB" id="A0A8H8BUF7"/>
<evidence type="ECO:0000313" key="3">
    <source>
        <dbReference type="EMBL" id="KAG4424119.1"/>
    </source>
</evidence>
<dbReference type="PANTHER" id="PTHR36223">
    <property type="entry name" value="BETA-LACTAMASE-TYPE TRANSPEPTIDASE FOLD DOMAIN CONTAINING PROTEIN"/>
    <property type="match status" value="1"/>
</dbReference>
<comment type="caution">
    <text evidence="3">The sequence shown here is derived from an EMBL/GenBank/DDBJ whole genome shotgun (WGS) entry which is preliminary data.</text>
</comment>
<dbReference type="Proteomes" id="UP000664132">
    <property type="component" value="Unassembled WGS sequence"/>
</dbReference>
<feature type="region of interest" description="Disordered" evidence="1">
    <location>
        <begin position="141"/>
        <end position="168"/>
    </location>
</feature>
<name>A0A8H8BUF7_9HELO</name>
<gene>
    <name evidence="3" type="ORF">IFR04_002673</name>
</gene>
<evidence type="ECO:0000256" key="1">
    <source>
        <dbReference type="SAM" id="MobiDB-lite"/>
    </source>
</evidence>
<dbReference type="OrthoDB" id="3364132at2759"/>
<organism evidence="3 4">
    <name type="scientific">Cadophora malorum</name>
    <dbReference type="NCBI Taxonomy" id="108018"/>
    <lineage>
        <taxon>Eukaryota</taxon>
        <taxon>Fungi</taxon>
        <taxon>Dikarya</taxon>
        <taxon>Ascomycota</taxon>
        <taxon>Pezizomycotina</taxon>
        <taxon>Leotiomycetes</taxon>
        <taxon>Helotiales</taxon>
        <taxon>Ploettnerulaceae</taxon>
        <taxon>Cadophora</taxon>
    </lineage>
</organism>
<keyword evidence="4" id="KW-1185">Reference proteome</keyword>
<evidence type="ECO:0000259" key="2">
    <source>
        <dbReference type="Pfam" id="PF25534"/>
    </source>
</evidence>
<sequence>MAVLEIVDGLTAEILINGEPAHEYDDPDEVEVKHENHAIRKYQIKHTVSKYIESESGQNFRIRMTVGRPLGHAKMAHPKLTMDVEVDGILVWTLIFREFAFLRVDTSSDVTQSTLIKRQTERMKKRGTIVVKVYNSNAGRSGGPQVKIPQGNEKGFLERSQATVSEKL</sequence>
<dbReference type="EMBL" id="JAFJYH010000024">
    <property type="protein sequence ID" value="KAG4424119.1"/>
    <property type="molecule type" value="Genomic_DNA"/>
</dbReference>
<protein>
    <recommendedName>
        <fullName evidence="2">DUF7918 domain-containing protein</fullName>
    </recommendedName>
</protein>